<protein>
    <submittedName>
        <fullName evidence="12">OLC1v1036777C1</fullName>
    </submittedName>
</protein>
<evidence type="ECO:0000313" key="13">
    <source>
        <dbReference type="Proteomes" id="UP001161247"/>
    </source>
</evidence>
<evidence type="ECO:0000256" key="9">
    <source>
        <dbReference type="RuleBase" id="RU004020"/>
    </source>
</evidence>
<dbReference type="GO" id="GO:0000978">
    <property type="term" value="F:RNA polymerase II cis-regulatory region sequence-specific DNA binding"/>
    <property type="evidence" value="ECO:0007669"/>
    <property type="project" value="TreeGrafter"/>
</dbReference>
<dbReference type="Proteomes" id="UP001161247">
    <property type="component" value="Chromosome 3"/>
</dbReference>
<dbReference type="PROSITE" id="PS00434">
    <property type="entry name" value="HSF_DOMAIN"/>
    <property type="match status" value="1"/>
</dbReference>
<evidence type="ECO:0000256" key="1">
    <source>
        <dbReference type="ARBA" id="ARBA00004123"/>
    </source>
</evidence>
<dbReference type="AlphaFoldDB" id="A0AAV1CWR8"/>
<keyword evidence="5" id="KW-0346">Stress response</keyword>
<keyword evidence="3" id="KW-0597">Phosphoprotein</keyword>
<dbReference type="PANTHER" id="PTHR10015">
    <property type="entry name" value="HEAT SHOCK TRANSCRIPTION FACTOR"/>
    <property type="match status" value="1"/>
</dbReference>
<dbReference type="Gene3D" id="1.10.10.10">
    <property type="entry name" value="Winged helix-like DNA-binding domain superfamily/Winged helix DNA-binding domain"/>
    <property type="match status" value="1"/>
</dbReference>
<comment type="subcellular location">
    <subcellularLocation>
        <location evidence="1">Nucleus</location>
    </subcellularLocation>
</comment>
<keyword evidence="6" id="KW-0238">DNA-binding</keyword>
<dbReference type="InterPro" id="IPR036388">
    <property type="entry name" value="WH-like_DNA-bd_sf"/>
</dbReference>
<organism evidence="12 13">
    <name type="scientific">Oldenlandia corymbosa var. corymbosa</name>
    <dbReference type="NCBI Taxonomy" id="529605"/>
    <lineage>
        <taxon>Eukaryota</taxon>
        <taxon>Viridiplantae</taxon>
        <taxon>Streptophyta</taxon>
        <taxon>Embryophyta</taxon>
        <taxon>Tracheophyta</taxon>
        <taxon>Spermatophyta</taxon>
        <taxon>Magnoliopsida</taxon>
        <taxon>eudicotyledons</taxon>
        <taxon>Gunneridae</taxon>
        <taxon>Pentapetalae</taxon>
        <taxon>asterids</taxon>
        <taxon>lamiids</taxon>
        <taxon>Gentianales</taxon>
        <taxon>Rubiaceae</taxon>
        <taxon>Rubioideae</taxon>
        <taxon>Spermacoceae</taxon>
        <taxon>Hedyotis-Oldenlandia complex</taxon>
        <taxon>Oldenlandia</taxon>
    </lineage>
</organism>
<evidence type="ECO:0000256" key="5">
    <source>
        <dbReference type="ARBA" id="ARBA00023016"/>
    </source>
</evidence>
<dbReference type="InterPro" id="IPR036390">
    <property type="entry name" value="WH_DNA-bd_sf"/>
</dbReference>
<evidence type="ECO:0000313" key="12">
    <source>
        <dbReference type="EMBL" id="CAI9099892.1"/>
    </source>
</evidence>
<sequence>MVMMMMNNECEKSLLEYVRKSTPPPFLLKTYMLVEDPATDEIISWNNDGSAFVVWQPAEFARDLLPTLFKHSNFSSFVRQLNTYGFRKIATSRWEFSNDMFGKGKKDLLCEIRRRKAWTNKSSEKRNHNHHHHHQASDNQATNHNKDTQSDEDQQSQRSSSTNSSSSHEFNVLVDENKRLKKENGFLSCELVTMKKKCKDLLDLVALYSSNNNINAGNDHHFALKKPDQIDDDNDDDEVVDDQRPKLFGVRLEVQKGGGNRKRKFGPIQHKAAVCLFQSCK</sequence>
<keyword evidence="13" id="KW-1185">Reference proteome</keyword>
<dbReference type="InterPro" id="IPR000232">
    <property type="entry name" value="HSF_DNA-bd"/>
</dbReference>
<comment type="subunit">
    <text evidence="2">Homotrimer.</text>
</comment>
<dbReference type="SUPFAM" id="SSF46785">
    <property type="entry name" value="Winged helix' DNA-binding domain"/>
    <property type="match status" value="1"/>
</dbReference>
<dbReference type="PRINTS" id="PR00056">
    <property type="entry name" value="HSFDOMAIN"/>
</dbReference>
<dbReference type="FunFam" id="1.10.10.10:FF:000037">
    <property type="entry name" value="Heat stress transcription factor B-4"/>
    <property type="match status" value="1"/>
</dbReference>
<dbReference type="EMBL" id="OX459120">
    <property type="protein sequence ID" value="CAI9099892.1"/>
    <property type="molecule type" value="Genomic_DNA"/>
</dbReference>
<dbReference type="GO" id="GO:0006357">
    <property type="term" value="P:regulation of transcription by RNA polymerase II"/>
    <property type="evidence" value="ECO:0007669"/>
    <property type="project" value="TreeGrafter"/>
</dbReference>
<dbReference type="PANTHER" id="PTHR10015:SF285">
    <property type="entry name" value="HEAT STRESS TRANSCRIPTION FACTOR B-3"/>
    <property type="match status" value="1"/>
</dbReference>
<dbReference type="GO" id="GO:0005634">
    <property type="term" value="C:nucleus"/>
    <property type="evidence" value="ECO:0007669"/>
    <property type="project" value="UniProtKB-SubCell"/>
</dbReference>
<proteinExistence type="inferred from homology"/>
<evidence type="ECO:0000256" key="2">
    <source>
        <dbReference type="ARBA" id="ARBA00011233"/>
    </source>
</evidence>
<evidence type="ECO:0000259" key="11">
    <source>
        <dbReference type="PROSITE" id="PS00434"/>
    </source>
</evidence>
<dbReference type="GO" id="GO:0003700">
    <property type="term" value="F:DNA-binding transcription factor activity"/>
    <property type="evidence" value="ECO:0007669"/>
    <property type="project" value="InterPro"/>
</dbReference>
<feature type="domain" description="HSF-type DNA-binding" evidence="11">
    <location>
        <begin position="65"/>
        <end position="89"/>
    </location>
</feature>
<evidence type="ECO:0000256" key="7">
    <source>
        <dbReference type="ARBA" id="ARBA00023163"/>
    </source>
</evidence>
<comment type="similarity">
    <text evidence="9">Belongs to the HSF family.</text>
</comment>
<keyword evidence="8" id="KW-0539">Nucleus</keyword>
<keyword evidence="4" id="KW-0805">Transcription regulation</keyword>
<evidence type="ECO:0000256" key="4">
    <source>
        <dbReference type="ARBA" id="ARBA00023015"/>
    </source>
</evidence>
<dbReference type="SMART" id="SM00415">
    <property type="entry name" value="HSF"/>
    <property type="match status" value="1"/>
</dbReference>
<feature type="compositionally biased region" description="Low complexity" evidence="10">
    <location>
        <begin position="156"/>
        <end position="167"/>
    </location>
</feature>
<evidence type="ECO:0000256" key="6">
    <source>
        <dbReference type="ARBA" id="ARBA00023125"/>
    </source>
</evidence>
<gene>
    <name evidence="12" type="ORF">OLC1_LOCUS9827</name>
</gene>
<evidence type="ECO:0000256" key="3">
    <source>
        <dbReference type="ARBA" id="ARBA00022553"/>
    </source>
</evidence>
<evidence type="ECO:0000256" key="10">
    <source>
        <dbReference type="SAM" id="MobiDB-lite"/>
    </source>
</evidence>
<evidence type="ECO:0000256" key="8">
    <source>
        <dbReference type="ARBA" id="ARBA00023242"/>
    </source>
</evidence>
<dbReference type="Pfam" id="PF00447">
    <property type="entry name" value="HSF_DNA-bind"/>
    <property type="match status" value="1"/>
</dbReference>
<name>A0AAV1CWR8_OLDCO</name>
<accession>A0AAV1CWR8</accession>
<feature type="region of interest" description="Disordered" evidence="10">
    <location>
        <begin position="120"/>
        <end position="170"/>
    </location>
</feature>
<keyword evidence="7" id="KW-0804">Transcription</keyword>
<reference evidence="12" key="1">
    <citation type="submission" date="2023-03" db="EMBL/GenBank/DDBJ databases">
        <authorList>
            <person name="Julca I."/>
        </authorList>
    </citation>
    <scope>NUCLEOTIDE SEQUENCE</scope>
</reference>